<dbReference type="SUPFAM" id="SSF56176">
    <property type="entry name" value="FAD-binding/transporter-associated domain-like"/>
    <property type="match status" value="1"/>
</dbReference>
<evidence type="ECO:0000256" key="3">
    <source>
        <dbReference type="ARBA" id="ARBA00022630"/>
    </source>
</evidence>
<dbReference type="PROSITE" id="PS51387">
    <property type="entry name" value="FAD_PCMH"/>
    <property type="match status" value="1"/>
</dbReference>
<evidence type="ECO:0000313" key="8">
    <source>
        <dbReference type="Proteomes" id="UP001500016"/>
    </source>
</evidence>
<dbReference type="Proteomes" id="UP001500016">
    <property type="component" value="Unassembled WGS sequence"/>
</dbReference>
<dbReference type="Gene3D" id="3.40.462.20">
    <property type="match status" value="1"/>
</dbReference>
<dbReference type="Gene3D" id="3.30.465.10">
    <property type="match status" value="1"/>
</dbReference>
<comment type="cofactor">
    <cofactor evidence="1">
        <name>FAD</name>
        <dbReference type="ChEBI" id="CHEBI:57692"/>
    </cofactor>
</comment>
<reference evidence="7 8" key="1">
    <citation type="journal article" date="2019" name="Int. J. Syst. Evol. Microbiol.">
        <title>The Global Catalogue of Microorganisms (GCM) 10K type strain sequencing project: providing services to taxonomists for standard genome sequencing and annotation.</title>
        <authorList>
            <consortium name="The Broad Institute Genomics Platform"/>
            <consortium name="The Broad Institute Genome Sequencing Center for Infectious Disease"/>
            <person name="Wu L."/>
            <person name="Ma J."/>
        </authorList>
    </citation>
    <scope>NUCLEOTIDE SEQUENCE [LARGE SCALE GENOMIC DNA]</scope>
    <source>
        <strain evidence="7 8">JCM 15478</strain>
    </source>
</reference>
<evidence type="ECO:0000259" key="6">
    <source>
        <dbReference type="PROSITE" id="PS51387"/>
    </source>
</evidence>
<accession>A0ABN2WW41</accession>
<protein>
    <submittedName>
        <fullName evidence="7">FAD-dependent oxidoreductase</fullName>
    </submittedName>
</protein>
<comment type="caution">
    <text evidence="7">The sequence shown here is derived from an EMBL/GenBank/DDBJ whole genome shotgun (WGS) entry which is preliminary data.</text>
</comment>
<dbReference type="EMBL" id="BAAAPE010000022">
    <property type="protein sequence ID" value="GAA2099924.1"/>
    <property type="molecule type" value="Genomic_DNA"/>
</dbReference>
<dbReference type="InterPro" id="IPR006093">
    <property type="entry name" value="Oxy_OxRdtase_FAD_BS"/>
</dbReference>
<evidence type="ECO:0000256" key="2">
    <source>
        <dbReference type="ARBA" id="ARBA00005466"/>
    </source>
</evidence>
<evidence type="ECO:0000256" key="4">
    <source>
        <dbReference type="ARBA" id="ARBA00022827"/>
    </source>
</evidence>
<evidence type="ECO:0000256" key="1">
    <source>
        <dbReference type="ARBA" id="ARBA00001974"/>
    </source>
</evidence>
<keyword evidence="8" id="KW-1185">Reference proteome</keyword>
<comment type="similarity">
    <text evidence="2">Belongs to the oxygen-dependent FAD-linked oxidoreductase family.</text>
</comment>
<dbReference type="InterPro" id="IPR036318">
    <property type="entry name" value="FAD-bd_PCMH-like_sf"/>
</dbReference>
<proteinExistence type="inferred from homology"/>
<gene>
    <name evidence="7" type="ORF">GCM10009801_72010</name>
</gene>
<dbReference type="Pfam" id="PF01565">
    <property type="entry name" value="FAD_binding_4"/>
    <property type="match status" value="1"/>
</dbReference>
<keyword evidence="5" id="KW-0560">Oxidoreductase</keyword>
<dbReference type="PANTHER" id="PTHR42973">
    <property type="entry name" value="BINDING OXIDOREDUCTASE, PUTATIVE (AFU_ORTHOLOGUE AFUA_1G17690)-RELATED"/>
    <property type="match status" value="1"/>
</dbReference>
<evidence type="ECO:0000313" key="7">
    <source>
        <dbReference type="EMBL" id="GAA2099924.1"/>
    </source>
</evidence>
<organism evidence="7 8">
    <name type="scientific">Streptomyces albiaxialis</name>
    <dbReference type="NCBI Taxonomy" id="329523"/>
    <lineage>
        <taxon>Bacteria</taxon>
        <taxon>Bacillati</taxon>
        <taxon>Actinomycetota</taxon>
        <taxon>Actinomycetes</taxon>
        <taxon>Kitasatosporales</taxon>
        <taxon>Streptomycetaceae</taxon>
        <taxon>Streptomyces</taxon>
    </lineage>
</organism>
<dbReference type="InterPro" id="IPR006094">
    <property type="entry name" value="Oxid_FAD_bind_N"/>
</dbReference>
<dbReference type="Pfam" id="PF08031">
    <property type="entry name" value="BBE"/>
    <property type="match status" value="1"/>
</dbReference>
<dbReference type="PANTHER" id="PTHR42973:SF39">
    <property type="entry name" value="FAD-BINDING PCMH-TYPE DOMAIN-CONTAINING PROTEIN"/>
    <property type="match status" value="1"/>
</dbReference>
<dbReference type="InterPro" id="IPR016169">
    <property type="entry name" value="FAD-bd_PCMH_sub2"/>
</dbReference>
<keyword evidence="3" id="KW-0285">Flavoprotein</keyword>
<dbReference type="RefSeq" id="WP_344534330.1">
    <property type="nucleotide sequence ID" value="NZ_BAAAPE010000022.1"/>
</dbReference>
<dbReference type="Gene3D" id="3.30.43.10">
    <property type="entry name" value="Uridine Diphospho-n-acetylenolpyruvylglucosamine Reductase, domain 2"/>
    <property type="match status" value="1"/>
</dbReference>
<name>A0ABN2WW41_9ACTN</name>
<dbReference type="InterPro" id="IPR012951">
    <property type="entry name" value="BBE"/>
</dbReference>
<keyword evidence="4" id="KW-0274">FAD</keyword>
<dbReference type="InterPro" id="IPR016167">
    <property type="entry name" value="FAD-bd_PCMH_sub1"/>
</dbReference>
<feature type="domain" description="FAD-binding PCMH-type" evidence="6">
    <location>
        <begin position="43"/>
        <end position="213"/>
    </location>
</feature>
<dbReference type="PROSITE" id="PS00862">
    <property type="entry name" value="OX2_COVAL_FAD"/>
    <property type="match status" value="1"/>
</dbReference>
<dbReference type="InterPro" id="IPR016166">
    <property type="entry name" value="FAD-bd_PCMH"/>
</dbReference>
<dbReference type="InterPro" id="IPR050416">
    <property type="entry name" value="FAD-linked_Oxidoreductase"/>
</dbReference>
<sequence length="457" mass="46084">MTASTADPTTALTAALRRAIPADRVRTAGPGYESARALWNGAVTARPRVIVHCAGPVDVQAGIRAAREAGVPLSVRGGGHGWAGNALADGGLTLDLSGMRQVDVDPRTRTAHVAGGATAADVVGAAQAYGLVAATGTVGTVGMAGLALGGGYGPLSGRLGLAVDSVLSVDVVLADGSSVTADAEHEPELFWALRGGGGNFGAVTGMRLRLHEIPALLSGMVMYPATQADSVLAGLAAHAPAGGPDELTVQSGFVAGPDGTPVVFVVPTWCGEAEAGERAMAPLARLGDPLSAQFGPTTLAESLAGIDAMFPAGRHIEITTRTLAALTPEIRAALATGGGELTSPLSALSLHSLHGAATRVPAADTAFGARAAHLMAEIIAIWEPDDPAPARHRSWARGVSRALAPHALPGGYANLLPPDAADQAAHAYGANGARLLDVKRRFDPDAVFHAIPLPGPR</sequence>
<evidence type="ECO:0000256" key="5">
    <source>
        <dbReference type="ARBA" id="ARBA00023002"/>
    </source>
</evidence>